<dbReference type="SUPFAM" id="SSF111331">
    <property type="entry name" value="NAD kinase/diacylglycerol kinase-like"/>
    <property type="match status" value="1"/>
</dbReference>
<keyword evidence="1" id="KW-0808">Transferase</keyword>
<dbReference type="InterPro" id="IPR017438">
    <property type="entry name" value="ATP-NAD_kinase_N"/>
</dbReference>
<sequence length="284" mass="30493">MTRSLLLVVNDSRPQAVTAATEMAAILDKAGLTLLTVGNLKIDHVSQVALADISECEIALVLGGDGTILRGAEIVQNTDIPLLGINLGHVGFLAEVEKAAISEIAKAIIDQSYVTDSRLLLAVSVERAGQIVNEGFALNEVTVERSETAMVELFLQIDNRPISRWGCDGLICATPTGSTAYAFSAGGPIIWPEVEALVVLPIAAHALFAKPLVISPDSRVVVDIESQSAVLSADGLRKFPLLAKDRITIVRNEQRVRLAHLKETNFSDRLVAKFKLPVEGWRGE</sequence>
<dbReference type="InterPro" id="IPR016064">
    <property type="entry name" value="NAD/diacylglycerol_kinase_sf"/>
</dbReference>
<gene>
    <name evidence="5" type="ORF">UFOPK3774_00250</name>
</gene>
<accession>A0A6J7IUV4</accession>
<protein>
    <submittedName>
        <fullName evidence="5">Unannotated protein</fullName>
    </submittedName>
</protein>
<evidence type="ECO:0000256" key="2">
    <source>
        <dbReference type="ARBA" id="ARBA00022777"/>
    </source>
</evidence>
<dbReference type="GO" id="GO:0019674">
    <property type="term" value="P:NAD+ metabolic process"/>
    <property type="evidence" value="ECO:0007669"/>
    <property type="project" value="InterPro"/>
</dbReference>
<keyword evidence="2" id="KW-0418">Kinase</keyword>
<dbReference type="Gene3D" id="3.40.50.10330">
    <property type="entry name" value="Probable inorganic polyphosphate/atp-NAD kinase, domain 1"/>
    <property type="match status" value="1"/>
</dbReference>
<dbReference type="GO" id="GO:0006741">
    <property type="term" value="P:NADP+ biosynthetic process"/>
    <property type="evidence" value="ECO:0007669"/>
    <property type="project" value="InterPro"/>
</dbReference>
<dbReference type="PANTHER" id="PTHR20275">
    <property type="entry name" value="NAD KINASE"/>
    <property type="match status" value="1"/>
</dbReference>
<organism evidence="5">
    <name type="scientific">freshwater metagenome</name>
    <dbReference type="NCBI Taxonomy" id="449393"/>
    <lineage>
        <taxon>unclassified sequences</taxon>
        <taxon>metagenomes</taxon>
        <taxon>ecological metagenomes</taxon>
    </lineage>
</organism>
<evidence type="ECO:0000256" key="4">
    <source>
        <dbReference type="ARBA" id="ARBA00023027"/>
    </source>
</evidence>
<name>A0A6J7IUV4_9ZZZZ</name>
<proteinExistence type="inferred from homology"/>
<dbReference type="Gene3D" id="2.60.200.30">
    <property type="entry name" value="Probable inorganic polyphosphate/atp-NAD kinase, domain 2"/>
    <property type="match status" value="1"/>
</dbReference>
<keyword evidence="4" id="KW-0520">NAD</keyword>
<dbReference type="InterPro" id="IPR017437">
    <property type="entry name" value="ATP-NAD_kinase_PpnK-typ_C"/>
</dbReference>
<dbReference type="InterPro" id="IPR002504">
    <property type="entry name" value="NADK"/>
</dbReference>
<evidence type="ECO:0000256" key="1">
    <source>
        <dbReference type="ARBA" id="ARBA00022679"/>
    </source>
</evidence>
<dbReference type="PANTHER" id="PTHR20275:SF0">
    <property type="entry name" value="NAD KINASE"/>
    <property type="match status" value="1"/>
</dbReference>
<dbReference type="AlphaFoldDB" id="A0A6J7IUV4"/>
<dbReference type="GO" id="GO:0003951">
    <property type="term" value="F:NAD+ kinase activity"/>
    <property type="evidence" value="ECO:0007669"/>
    <property type="project" value="InterPro"/>
</dbReference>
<reference evidence="5" key="1">
    <citation type="submission" date="2020-05" db="EMBL/GenBank/DDBJ databases">
        <authorList>
            <person name="Chiriac C."/>
            <person name="Salcher M."/>
            <person name="Ghai R."/>
            <person name="Kavagutti S V."/>
        </authorList>
    </citation>
    <scope>NUCLEOTIDE SEQUENCE</scope>
</reference>
<dbReference type="NCBIfam" id="NF002892">
    <property type="entry name" value="PRK03372.1"/>
    <property type="match status" value="1"/>
</dbReference>
<evidence type="ECO:0000256" key="3">
    <source>
        <dbReference type="ARBA" id="ARBA00022857"/>
    </source>
</evidence>
<dbReference type="Pfam" id="PF20143">
    <property type="entry name" value="NAD_kinase_C"/>
    <property type="match status" value="1"/>
</dbReference>
<dbReference type="HAMAP" id="MF_00361">
    <property type="entry name" value="NAD_kinase"/>
    <property type="match status" value="1"/>
</dbReference>
<keyword evidence="3" id="KW-0521">NADP</keyword>
<dbReference type="EMBL" id="CAFBNG010000028">
    <property type="protein sequence ID" value="CAB4934521.1"/>
    <property type="molecule type" value="Genomic_DNA"/>
</dbReference>
<dbReference type="Pfam" id="PF01513">
    <property type="entry name" value="NAD_kinase"/>
    <property type="match status" value="1"/>
</dbReference>
<evidence type="ECO:0000313" key="5">
    <source>
        <dbReference type="EMBL" id="CAB4934521.1"/>
    </source>
</evidence>